<comment type="caution">
    <text evidence="1">The sequence shown here is derived from an EMBL/GenBank/DDBJ whole genome shotgun (WGS) entry which is preliminary data.</text>
</comment>
<dbReference type="AlphaFoldDB" id="A0AAV4TNG9"/>
<accession>A0AAV4TNG9</accession>
<reference evidence="1 2" key="1">
    <citation type="submission" date="2021-06" db="EMBL/GenBank/DDBJ databases">
        <title>Caerostris extrusa draft genome.</title>
        <authorList>
            <person name="Kono N."/>
            <person name="Arakawa K."/>
        </authorList>
    </citation>
    <scope>NUCLEOTIDE SEQUENCE [LARGE SCALE GENOMIC DNA]</scope>
</reference>
<evidence type="ECO:0000313" key="1">
    <source>
        <dbReference type="EMBL" id="GIY45483.1"/>
    </source>
</evidence>
<dbReference type="Proteomes" id="UP001054945">
    <property type="component" value="Unassembled WGS sequence"/>
</dbReference>
<dbReference type="EMBL" id="BPLR01011276">
    <property type="protein sequence ID" value="GIY45483.1"/>
    <property type="molecule type" value="Genomic_DNA"/>
</dbReference>
<organism evidence="1 2">
    <name type="scientific">Caerostris extrusa</name>
    <name type="common">Bark spider</name>
    <name type="synonym">Caerostris bankana</name>
    <dbReference type="NCBI Taxonomy" id="172846"/>
    <lineage>
        <taxon>Eukaryota</taxon>
        <taxon>Metazoa</taxon>
        <taxon>Ecdysozoa</taxon>
        <taxon>Arthropoda</taxon>
        <taxon>Chelicerata</taxon>
        <taxon>Arachnida</taxon>
        <taxon>Araneae</taxon>
        <taxon>Araneomorphae</taxon>
        <taxon>Entelegynae</taxon>
        <taxon>Araneoidea</taxon>
        <taxon>Araneidae</taxon>
        <taxon>Caerostris</taxon>
    </lineage>
</organism>
<name>A0AAV4TNG9_CAEEX</name>
<evidence type="ECO:0000313" key="2">
    <source>
        <dbReference type="Proteomes" id="UP001054945"/>
    </source>
</evidence>
<proteinExistence type="predicted"/>
<protein>
    <submittedName>
        <fullName evidence="1">Uncharacterized protein</fullName>
    </submittedName>
</protein>
<sequence>MRIAQRHRCTTFSSIAVTCCRRQLGVEPLQHFKAPGEQKTEFNPPTDLLVRTICMRETIQVRSWILLSTTRMKNFLRAGKDIAGGLDLEASEKNYRDMDA</sequence>
<keyword evidence="2" id="KW-1185">Reference proteome</keyword>
<gene>
    <name evidence="1" type="ORF">CEXT_530071</name>
</gene>